<accession>A0A081B1B0</accession>
<dbReference type="EMBL" id="ANJA01000210">
    <property type="protein sequence ID" value="ETO84921.1"/>
    <property type="molecule type" value="Genomic_DNA"/>
</dbReference>
<gene>
    <name evidence="2" type="ORF">F444_01223</name>
</gene>
<dbReference type="AlphaFoldDB" id="A0A081B1B0"/>
<evidence type="ECO:0000313" key="3">
    <source>
        <dbReference type="Proteomes" id="UP000028582"/>
    </source>
</evidence>
<comment type="caution">
    <text evidence="2">The sequence shown here is derived from an EMBL/GenBank/DDBJ whole genome shotgun (WGS) entry which is preliminary data.</text>
</comment>
<feature type="region of interest" description="Disordered" evidence="1">
    <location>
        <begin position="1"/>
        <end position="20"/>
    </location>
</feature>
<proteinExistence type="predicted"/>
<dbReference type="OrthoDB" id="133403at2759"/>
<sequence>MQERLSVHMGGIPSRGAEESTLFESRSTSRLIITAWAPKSIPAMRRHAKSNHQRGSKRKKFLHYLKEVSGKPLQPKDVEDMIAEMRRETYTSSDDNVRVSKLLQDFGEGPGNAVRIFRDPATSLTSYTVSSVLIREQILSGKNPTATELGGSILDVGTFSILDIERMRLWHEVSRKLLKARKLMKFVENIPSEGDAQSKKRQQILKTIPHMGVDTVYHTGGHDIPFTELARFGDESWLSDTCVYLASQRVAEERQCCRGVNLR</sequence>
<organism evidence="2 3">
    <name type="scientific">Phytophthora nicotianae P1976</name>
    <dbReference type="NCBI Taxonomy" id="1317066"/>
    <lineage>
        <taxon>Eukaryota</taxon>
        <taxon>Sar</taxon>
        <taxon>Stramenopiles</taxon>
        <taxon>Oomycota</taxon>
        <taxon>Peronosporomycetes</taxon>
        <taxon>Peronosporales</taxon>
        <taxon>Peronosporaceae</taxon>
        <taxon>Phytophthora</taxon>
    </lineage>
</organism>
<name>A0A081B1B0_PHYNI</name>
<protein>
    <submittedName>
        <fullName evidence="2">Uncharacterized protein</fullName>
    </submittedName>
</protein>
<reference evidence="2 3" key="1">
    <citation type="submission" date="2013-11" db="EMBL/GenBank/DDBJ databases">
        <title>The Genome Sequence of Phytophthora parasitica P1976.</title>
        <authorList>
            <consortium name="The Broad Institute Genomics Platform"/>
            <person name="Russ C."/>
            <person name="Tyler B."/>
            <person name="Panabieres F."/>
            <person name="Shan W."/>
            <person name="Tripathy S."/>
            <person name="Grunwald N."/>
            <person name="Machado M."/>
            <person name="Johnson C.S."/>
            <person name="Walker B."/>
            <person name="Young S."/>
            <person name="Zeng Q."/>
            <person name="Gargeya S."/>
            <person name="Fitzgerald M."/>
            <person name="Haas B."/>
            <person name="Abouelleil A."/>
            <person name="Allen A.W."/>
            <person name="Alvarado L."/>
            <person name="Arachchi H.M."/>
            <person name="Berlin A.M."/>
            <person name="Chapman S.B."/>
            <person name="Gainer-Dewar J."/>
            <person name="Goldberg J."/>
            <person name="Griggs A."/>
            <person name="Gujja S."/>
            <person name="Hansen M."/>
            <person name="Howarth C."/>
            <person name="Imamovic A."/>
            <person name="Ireland A."/>
            <person name="Larimer J."/>
            <person name="McCowan C."/>
            <person name="Murphy C."/>
            <person name="Pearson M."/>
            <person name="Poon T.W."/>
            <person name="Priest M."/>
            <person name="Roberts A."/>
            <person name="Saif S."/>
            <person name="Shea T."/>
            <person name="Sisk P."/>
            <person name="Sykes S."/>
            <person name="Wortman J."/>
            <person name="Nusbaum C."/>
            <person name="Birren B."/>
        </authorList>
    </citation>
    <scope>NUCLEOTIDE SEQUENCE [LARGE SCALE GENOMIC DNA]</scope>
    <source>
        <strain evidence="2 3">P1976</strain>
    </source>
</reference>
<evidence type="ECO:0000313" key="2">
    <source>
        <dbReference type="EMBL" id="ETO84921.1"/>
    </source>
</evidence>
<dbReference type="Proteomes" id="UP000028582">
    <property type="component" value="Unassembled WGS sequence"/>
</dbReference>
<evidence type="ECO:0000256" key="1">
    <source>
        <dbReference type="SAM" id="MobiDB-lite"/>
    </source>
</evidence>